<dbReference type="OrthoDB" id="2086465at2"/>
<dbReference type="Proteomes" id="UP000037267">
    <property type="component" value="Unassembled WGS sequence"/>
</dbReference>
<dbReference type="SMART" id="SM00530">
    <property type="entry name" value="HTH_XRE"/>
    <property type="match status" value="1"/>
</dbReference>
<dbReference type="CDD" id="cd00093">
    <property type="entry name" value="HTH_XRE"/>
    <property type="match status" value="1"/>
</dbReference>
<organism evidence="2 3">
    <name type="scientific">Gottschalkia purinilytica</name>
    <name type="common">Clostridium purinilyticum</name>
    <dbReference type="NCBI Taxonomy" id="1503"/>
    <lineage>
        <taxon>Bacteria</taxon>
        <taxon>Bacillati</taxon>
        <taxon>Bacillota</taxon>
        <taxon>Tissierellia</taxon>
        <taxon>Tissierellales</taxon>
        <taxon>Gottschalkiaceae</taxon>
        <taxon>Gottschalkia</taxon>
    </lineage>
</organism>
<gene>
    <name evidence="2" type="ORF">CLPU_4c01720</name>
</gene>
<evidence type="ECO:0000259" key="1">
    <source>
        <dbReference type="PROSITE" id="PS50943"/>
    </source>
</evidence>
<dbReference type="GO" id="GO:0003677">
    <property type="term" value="F:DNA binding"/>
    <property type="evidence" value="ECO:0007669"/>
    <property type="project" value="UniProtKB-KW"/>
</dbReference>
<dbReference type="Pfam" id="PF13443">
    <property type="entry name" value="HTH_26"/>
    <property type="match status" value="1"/>
</dbReference>
<evidence type="ECO:0000313" key="3">
    <source>
        <dbReference type="Proteomes" id="UP000037267"/>
    </source>
</evidence>
<reference evidence="3" key="1">
    <citation type="submission" date="2015-07" db="EMBL/GenBank/DDBJ databases">
        <title>Draft genome sequence of the purine-degrading Gottschalkia purinilyticum DSM 1384 (formerly Clostridium purinilyticum).</title>
        <authorList>
            <person name="Poehlein A."/>
            <person name="Schiel-Bengelsdorf B."/>
            <person name="Bengelsdorf F.R."/>
            <person name="Daniel R."/>
            <person name="Duerre P."/>
        </authorList>
    </citation>
    <scope>NUCLEOTIDE SEQUENCE [LARGE SCALE GENOMIC DNA]</scope>
    <source>
        <strain evidence="3">DSM 1384</strain>
    </source>
</reference>
<dbReference type="EMBL" id="LGSS01000004">
    <property type="protein sequence ID" value="KNF09126.1"/>
    <property type="molecule type" value="Genomic_DNA"/>
</dbReference>
<dbReference type="STRING" id="1503.CLPU_4c01720"/>
<accession>A0A0L0WCD5</accession>
<sequence length="74" mass="8664">MKKYIADEKKIRKTMIDKNIKTINELSRLSGVSKPKIYEFLNGKTPLQTTFVRLAEFLEADPNELIVEVEEDEY</sequence>
<name>A0A0L0WCD5_GOTPU</name>
<feature type="domain" description="HTH cro/C1-type" evidence="1">
    <location>
        <begin position="22"/>
        <end position="65"/>
    </location>
</feature>
<dbReference type="SUPFAM" id="SSF47413">
    <property type="entry name" value="lambda repressor-like DNA-binding domains"/>
    <property type="match status" value="1"/>
</dbReference>
<comment type="caution">
    <text evidence="2">The sequence shown here is derived from an EMBL/GenBank/DDBJ whole genome shotgun (WGS) entry which is preliminary data.</text>
</comment>
<dbReference type="InterPro" id="IPR001387">
    <property type="entry name" value="Cro/C1-type_HTH"/>
</dbReference>
<evidence type="ECO:0000313" key="2">
    <source>
        <dbReference type="EMBL" id="KNF09126.1"/>
    </source>
</evidence>
<dbReference type="RefSeq" id="WP_050354695.1">
    <property type="nucleotide sequence ID" value="NZ_LGSS01000004.1"/>
</dbReference>
<dbReference type="PROSITE" id="PS50943">
    <property type="entry name" value="HTH_CROC1"/>
    <property type="match status" value="1"/>
</dbReference>
<dbReference type="InterPro" id="IPR010982">
    <property type="entry name" value="Lambda_DNA-bd_dom_sf"/>
</dbReference>
<protein>
    <submittedName>
        <fullName evidence="2">Cro/C1-type HTH DNA-binding domain-containing protein</fullName>
    </submittedName>
</protein>
<keyword evidence="2" id="KW-0238">DNA-binding</keyword>
<proteinExistence type="predicted"/>
<dbReference type="Gene3D" id="1.10.260.40">
    <property type="entry name" value="lambda repressor-like DNA-binding domains"/>
    <property type="match status" value="1"/>
</dbReference>
<keyword evidence="3" id="KW-1185">Reference proteome</keyword>
<dbReference type="AlphaFoldDB" id="A0A0L0WCD5"/>